<keyword evidence="3" id="KW-0732">Signal</keyword>
<comment type="similarity">
    <text evidence="1">Belongs to the esterase D family.</text>
</comment>
<evidence type="ECO:0000256" key="1">
    <source>
        <dbReference type="ARBA" id="ARBA00005622"/>
    </source>
</evidence>
<dbReference type="InterPro" id="IPR052558">
    <property type="entry name" value="Siderophore_Hydrolase_D"/>
</dbReference>
<protein>
    <submittedName>
        <fullName evidence="4">Alpha/beta hydrolase</fullName>
    </submittedName>
</protein>
<dbReference type="PANTHER" id="PTHR40841">
    <property type="entry name" value="SIDEROPHORE TRIACETYLFUSARININE C ESTERASE"/>
    <property type="match status" value="1"/>
</dbReference>
<gene>
    <name evidence="4" type="ORF">ACFFUV_16715</name>
</gene>
<feature type="signal peptide" evidence="3">
    <location>
        <begin position="1"/>
        <end position="19"/>
    </location>
</feature>
<comment type="caution">
    <text evidence="4">The sequence shown here is derived from an EMBL/GenBank/DDBJ whole genome shotgun (WGS) entry which is preliminary data.</text>
</comment>
<dbReference type="EMBL" id="JBHMEP010000006">
    <property type="protein sequence ID" value="MFB9136611.1"/>
    <property type="molecule type" value="Genomic_DNA"/>
</dbReference>
<keyword evidence="5" id="KW-1185">Reference proteome</keyword>
<proteinExistence type="inferred from homology"/>
<evidence type="ECO:0000256" key="3">
    <source>
        <dbReference type="SAM" id="SignalP"/>
    </source>
</evidence>
<organism evidence="4 5">
    <name type="scientific">Vibrio olivae</name>
    <dbReference type="NCBI Taxonomy" id="1243002"/>
    <lineage>
        <taxon>Bacteria</taxon>
        <taxon>Pseudomonadati</taxon>
        <taxon>Pseudomonadota</taxon>
        <taxon>Gammaproteobacteria</taxon>
        <taxon>Vibrionales</taxon>
        <taxon>Vibrionaceae</taxon>
        <taxon>Vibrio</taxon>
    </lineage>
</organism>
<dbReference type="GO" id="GO:0016787">
    <property type="term" value="F:hydrolase activity"/>
    <property type="evidence" value="ECO:0007669"/>
    <property type="project" value="UniProtKB-KW"/>
</dbReference>
<evidence type="ECO:0000313" key="4">
    <source>
        <dbReference type="EMBL" id="MFB9136611.1"/>
    </source>
</evidence>
<dbReference type="RefSeq" id="WP_390194876.1">
    <property type="nucleotide sequence ID" value="NZ_JBHMEP010000006.1"/>
</dbReference>
<dbReference type="Pfam" id="PF00756">
    <property type="entry name" value="Esterase"/>
    <property type="match status" value="1"/>
</dbReference>
<name>A0ABV5HSV5_9VIBR</name>
<evidence type="ECO:0000256" key="2">
    <source>
        <dbReference type="ARBA" id="ARBA00022801"/>
    </source>
</evidence>
<evidence type="ECO:0000313" key="5">
    <source>
        <dbReference type="Proteomes" id="UP001589645"/>
    </source>
</evidence>
<accession>A0ABV5HSV5</accession>
<feature type="chain" id="PRO_5046711932" evidence="3">
    <location>
        <begin position="20"/>
        <end position="350"/>
    </location>
</feature>
<dbReference type="InterPro" id="IPR029058">
    <property type="entry name" value="AB_hydrolase_fold"/>
</dbReference>
<dbReference type="InterPro" id="IPR000801">
    <property type="entry name" value="Esterase-like"/>
</dbReference>
<dbReference type="PANTHER" id="PTHR40841:SF2">
    <property type="entry name" value="SIDEROPHORE-DEGRADING ESTERASE (EUROFUNG)"/>
    <property type="match status" value="1"/>
</dbReference>
<dbReference type="SUPFAM" id="SSF53474">
    <property type="entry name" value="alpha/beta-Hydrolases"/>
    <property type="match status" value="1"/>
</dbReference>
<keyword evidence="2 4" id="KW-0378">Hydrolase</keyword>
<dbReference type="Gene3D" id="3.40.50.1820">
    <property type="entry name" value="alpha/beta hydrolase"/>
    <property type="match status" value="1"/>
</dbReference>
<dbReference type="Proteomes" id="UP001589645">
    <property type="component" value="Unassembled WGS sequence"/>
</dbReference>
<reference evidence="4 5" key="1">
    <citation type="submission" date="2024-09" db="EMBL/GenBank/DDBJ databases">
        <authorList>
            <person name="Sun Q."/>
            <person name="Mori K."/>
        </authorList>
    </citation>
    <scope>NUCLEOTIDE SEQUENCE [LARGE SCALE GENOMIC DNA]</scope>
    <source>
        <strain evidence="4 5">CECT 8064</strain>
    </source>
</reference>
<sequence length="350" mass="39940">MKKRLATSMAALLSAQVSAEPALNYAELFSHPSQTLNETRHYSVHLPRSYQQSPNKHYPVLYLLDGENRMLQVSGIANSFQGGLSAEVPELIIVGIHNTDRMRDYTPTHYEKLPSGEDVAWYKNTGGGKQFLNYLTTELMPVIDHDYRTTNPNLLVGHSLGGLISLDALSQHETYFQGVISIDPSLWFDYPNYYKTLKSKLNKPFTTPAALYLAIANNPFTPGLGRDNFHRDNLKRFSQDVAPSANSQLQFKSEYYPQQDHHTVYHLAVYQGLKWLFDGYALDSAPEKLQLESIKENYQRLNQRFNSQLKPDASALDSLAKKGERWPLMQISPKEIQRIKAYFYPSSEQQ</sequence>